<reference evidence="2 3" key="1">
    <citation type="submission" date="2024-06" db="EMBL/GenBank/DDBJ databases">
        <title>A chromosome level genome sequence of Diviner's sage (Salvia divinorum).</title>
        <authorList>
            <person name="Ford S.A."/>
            <person name="Ro D.-K."/>
            <person name="Ness R.W."/>
            <person name="Phillips M.A."/>
        </authorList>
    </citation>
    <scope>NUCLEOTIDE SEQUENCE [LARGE SCALE GENOMIC DNA]</scope>
    <source>
        <strain evidence="2">SAF-2024a</strain>
        <tissue evidence="2">Leaf</tissue>
    </source>
</reference>
<proteinExistence type="inferred from homology"/>
<protein>
    <recommendedName>
        <fullName evidence="1">DUF7912 domain-containing protein</fullName>
    </recommendedName>
</protein>
<evidence type="ECO:0000259" key="1">
    <source>
        <dbReference type="Pfam" id="PF25498"/>
    </source>
</evidence>
<dbReference type="Pfam" id="PF25498">
    <property type="entry name" value="DUF7912"/>
    <property type="match status" value="1"/>
</dbReference>
<sequence>MKAITLNCHAHHCARLRSAVPIISPAMRFITSSFPFYPSPLRNIPQRPLVAFAKKKNSNSEPVLSPSITEEVYMDDDLEDDILLDDELLDDDTYFDDEYFEEEAEPSVGDGAGGGGISLAGTEWDKKAFKIAEEVCLSFDGELDIYAFRTQLNATIKVRIERLTNKSGSPDMTDIEAFTTAYRMRLDEAEATGDIPQNISLEVSSPGVERVVRVPQDLERFKDRNLYVKYVAEATDSGSSPEVDGVFRLISFDIETRCCTWGLADVRVNREKSGKGRPLSKKQKEWRLNTPLDSLRLVRLFSDM</sequence>
<dbReference type="EMBL" id="JBEAFC010000008">
    <property type="protein sequence ID" value="KAL1543734.1"/>
    <property type="molecule type" value="Genomic_DNA"/>
</dbReference>
<keyword evidence="3" id="KW-1185">Reference proteome</keyword>
<dbReference type="InterPro" id="IPR057234">
    <property type="entry name" value="DUF7912"/>
</dbReference>
<feature type="domain" description="DUF7912" evidence="1">
    <location>
        <begin position="211"/>
        <end position="301"/>
    </location>
</feature>
<accession>A0ABD1GIA8</accession>
<dbReference type="Proteomes" id="UP001567538">
    <property type="component" value="Unassembled WGS sequence"/>
</dbReference>
<evidence type="ECO:0000313" key="3">
    <source>
        <dbReference type="Proteomes" id="UP001567538"/>
    </source>
</evidence>
<dbReference type="PANTHER" id="PTHR34544:SF1">
    <property type="entry name" value="OS04G0438300 PROTEIN"/>
    <property type="match status" value="1"/>
</dbReference>
<dbReference type="AlphaFoldDB" id="A0ABD1GIA8"/>
<evidence type="ECO:0000313" key="2">
    <source>
        <dbReference type="EMBL" id="KAL1543734.1"/>
    </source>
</evidence>
<dbReference type="PANTHER" id="PTHR34544">
    <property type="entry name" value="OSJNBA0006B20.18 PROTEIN"/>
    <property type="match status" value="1"/>
</dbReference>
<gene>
    <name evidence="2" type="ORF">AAHA92_20671</name>
</gene>
<organism evidence="2 3">
    <name type="scientific">Salvia divinorum</name>
    <name type="common">Maria pastora</name>
    <name type="synonym">Diviner's sage</name>
    <dbReference type="NCBI Taxonomy" id="28513"/>
    <lineage>
        <taxon>Eukaryota</taxon>
        <taxon>Viridiplantae</taxon>
        <taxon>Streptophyta</taxon>
        <taxon>Embryophyta</taxon>
        <taxon>Tracheophyta</taxon>
        <taxon>Spermatophyta</taxon>
        <taxon>Magnoliopsida</taxon>
        <taxon>eudicotyledons</taxon>
        <taxon>Gunneridae</taxon>
        <taxon>Pentapetalae</taxon>
        <taxon>asterids</taxon>
        <taxon>lamiids</taxon>
        <taxon>Lamiales</taxon>
        <taxon>Lamiaceae</taxon>
        <taxon>Nepetoideae</taxon>
        <taxon>Mentheae</taxon>
        <taxon>Salviinae</taxon>
        <taxon>Salvia</taxon>
        <taxon>Salvia subgen. Calosphace</taxon>
    </lineage>
</organism>
<dbReference type="InterPro" id="IPR003728">
    <property type="entry name" value="Ribosome_maturation_RimP"/>
</dbReference>
<comment type="caution">
    <text evidence="2">The sequence shown here is derived from an EMBL/GenBank/DDBJ whole genome shotgun (WGS) entry which is preliminary data.</text>
</comment>
<name>A0ABD1GIA8_SALDI</name>
<dbReference type="HAMAP" id="MF_01077">
    <property type="entry name" value="RimP"/>
    <property type="match status" value="1"/>
</dbReference>